<organism evidence="3 4">
    <name type="scientific">Suillus luteus UH-Slu-Lm8-n1</name>
    <dbReference type="NCBI Taxonomy" id="930992"/>
    <lineage>
        <taxon>Eukaryota</taxon>
        <taxon>Fungi</taxon>
        <taxon>Dikarya</taxon>
        <taxon>Basidiomycota</taxon>
        <taxon>Agaricomycotina</taxon>
        <taxon>Agaricomycetes</taxon>
        <taxon>Agaricomycetidae</taxon>
        <taxon>Boletales</taxon>
        <taxon>Suillineae</taxon>
        <taxon>Suillaceae</taxon>
        <taxon>Suillus</taxon>
    </lineage>
</organism>
<dbReference type="InParanoid" id="A0A0C9ZW92"/>
<dbReference type="HOGENOM" id="CLU_2360344_0_0_1"/>
<proteinExistence type="predicted"/>
<accession>A0A0C9ZW92</accession>
<dbReference type="Proteomes" id="UP000054485">
    <property type="component" value="Unassembled WGS sequence"/>
</dbReference>
<keyword evidence="2" id="KW-0812">Transmembrane</keyword>
<gene>
    <name evidence="3" type="ORF">CY34DRAFT_805338</name>
</gene>
<sequence length="94" mass="10517">MNKEYSPLAQRTEEEEEVEQSEIPLEADGTCTLSTKRFASPWYIGIALVAFLAINGLCLMTMNSRLRAVSVALGPLLDFTDTRHLPRPDQYDGL</sequence>
<keyword evidence="2" id="KW-0472">Membrane</keyword>
<evidence type="ECO:0000256" key="1">
    <source>
        <dbReference type="SAM" id="MobiDB-lite"/>
    </source>
</evidence>
<keyword evidence="4" id="KW-1185">Reference proteome</keyword>
<reference evidence="3 4" key="1">
    <citation type="submission" date="2014-04" db="EMBL/GenBank/DDBJ databases">
        <authorList>
            <consortium name="DOE Joint Genome Institute"/>
            <person name="Kuo A."/>
            <person name="Ruytinx J."/>
            <person name="Rineau F."/>
            <person name="Colpaert J."/>
            <person name="Kohler A."/>
            <person name="Nagy L.G."/>
            <person name="Floudas D."/>
            <person name="Copeland A."/>
            <person name="Barry K.W."/>
            <person name="Cichocki N."/>
            <person name="Veneault-Fourrey C."/>
            <person name="LaButti K."/>
            <person name="Lindquist E.A."/>
            <person name="Lipzen A."/>
            <person name="Lundell T."/>
            <person name="Morin E."/>
            <person name="Murat C."/>
            <person name="Sun H."/>
            <person name="Tunlid A."/>
            <person name="Henrissat B."/>
            <person name="Grigoriev I.V."/>
            <person name="Hibbett D.S."/>
            <person name="Martin F."/>
            <person name="Nordberg H.P."/>
            <person name="Cantor M.N."/>
            <person name="Hua S.X."/>
        </authorList>
    </citation>
    <scope>NUCLEOTIDE SEQUENCE [LARGE SCALE GENOMIC DNA]</scope>
    <source>
        <strain evidence="3 4">UH-Slu-Lm8-n1</strain>
    </source>
</reference>
<feature type="region of interest" description="Disordered" evidence="1">
    <location>
        <begin position="1"/>
        <end position="23"/>
    </location>
</feature>
<keyword evidence="2" id="KW-1133">Transmembrane helix</keyword>
<feature type="transmembrane region" description="Helical" evidence="2">
    <location>
        <begin position="42"/>
        <end position="60"/>
    </location>
</feature>
<evidence type="ECO:0000313" key="3">
    <source>
        <dbReference type="EMBL" id="KIK42045.1"/>
    </source>
</evidence>
<dbReference type="OrthoDB" id="2632789at2759"/>
<dbReference type="EMBL" id="KN835249">
    <property type="protein sequence ID" value="KIK42045.1"/>
    <property type="molecule type" value="Genomic_DNA"/>
</dbReference>
<evidence type="ECO:0000313" key="4">
    <source>
        <dbReference type="Proteomes" id="UP000054485"/>
    </source>
</evidence>
<dbReference type="AlphaFoldDB" id="A0A0C9ZW92"/>
<evidence type="ECO:0000256" key="2">
    <source>
        <dbReference type="SAM" id="Phobius"/>
    </source>
</evidence>
<name>A0A0C9ZW92_9AGAM</name>
<protein>
    <submittedName>
        <fullName evidence="3">Uncharacterized protein</fullName>
    </submittedName>
</protein>
<reference evidence="4" key="2">
    <citation type="submission" date="2015-01" db="EMBL/GenBank/DDBJ databases">
        <title>Evolutionary Origins and Diversification of the Mycorrhizal Mutualists.</title>
        <authorList>
            <consortium name="DOE Joint Genome Institute"/>
            <consortium name="Mycorrhizal Genomics Consortium"/>
            <person name="Kohler A."/>
            <person name="Kuo A."/>
            <person name="Nagy L.G."/>
            <person name="Floudas D."/>
            <person name="Copeland A."/>
            <person name="Barry K.W."/>
            <person name="Cichocki N."/>
            <person name="Veneault-Fourrey C."/>
            <person name="LaButti K."/>
            <person name="Lindquist E.A."/>
            <person name="Lipzen A."/>
            <person name="Lundell T."/>
            <person name="Morin E."/>
            <person name="Murat C."/>
            <person name="Riley R."/>
            <person name="Ohm R."/>
            <person name="Sun H."/>
            <person name="Tunlid A."/>
            <person name="Henrissat B."/>
            <person name="Grigoriev I.V."/>
            <person name="Hibbett D.S."/>
            <person name="Martin F."/>
        </authorList>
    </citation>
    <scope>NUCLEOTIDE SEQUENCE [LARGE SCALE GENOMIC DNA]</scope>
    <source>
        <strain evidence="4">UH-Slu-Lm8-n1</strain>
    </source>
</reference>